<protein>
    <recommendedName>
        <fullName evidence="4">F-box domain-containing protein</fullName>
    </recommendedName>
</protein>
<organism evidence="2 3">
    <name type="scientific">Caenorhabditis angaria</name>
    <dbReference type="NCBI Taxonomy" id="860376"/>
    <lineage>
        <taxon>Eukaryota</taxon>
        <taxon>Metazoa</taxon>
        <taxon>Ecdysozoa</taxon>
        <taxon>Nematoda</taxon>
        <taxon>Chromadorea</taxon>
        <taxon>Rhabditida</taxon>
        <taxon>Rhabditina</taxon>
        <taxon>Rhabditomorpha</taxon>
        <taxon>Rhabditoidea</taxon>
        <taxon>Rhabditidae</taxon>
        <taxon>Peloderinae</taxon>
        <taxon>Caenorhabditis</taxon>
    </lineage>
</organism>
<feature type="region of interest" description="Disordered" evidence="1">
    <location>
        <begin position="319"/>
        <end position="351"/>
    </location>
</feature>
<dbReference type="AlphaFoldDB" id="A0A9P1IBW1"/>
<keyword evidence="3" id="KW-1185">Reference proteome</keyword>
<evidence type="ECO:0000256" key="1">
    <source>
        <dbReference type="SAM" id="MobiDB-lite"/>
    </source>
</evidence>
<feature type="compositionally biased region" description="Acidic residues" evidence="1">
    <location>
        <begin position="367"/>
        <end position="387"/>
    </location>
</feature>
<gene>
    <name evidence="2" type="ORF">CAMP_LOCUS3049</name>
</gene>
<proteinExistence type="predicted"/>
<dbReference type="Proteomes" id="UP001152747">
    <property type="component" value="Unassembled WGS sequence"/>
</dbReference>
<evidence type="ECO:0000313" key="3">
    <source>
        <dbReference type="Proteomes" id="UP001152747"/>
    </source>
</evidence>
<reference evidence="2" key="1">
    <citation type="submission" date="2022-11" db="EMBL/GenBank/DDBJ databases">
        <authorList>
            <person name="Kikuchi T."/>
        </authorList>
    </citation>
    <scope>NUCLEOTIDE SEQUENCE</scope>
    <source>
        <strain evidence="2">PS1010</strain>
    </source>
</reference>
<sequence>MEEQLAKLDLNSNPEAEAEAQAEDEIGWYDIPLELREIVLEHMTTDAKRRFSMCSKDCLKKVRRSKNFLEMISLFWTESIVEMEVSIGDDFYVIFQFSQIIEQVTGYSIFGPTYYKTFMVDGDFHSIGLEYFQKFIEDAIHLENLELEVDNFPFDKVNIHHLKKLKKLRIKKTDNAEGELIDPFKAGFLNFAQVSTIENSIRLENCQSLDFAQVCELKARHICLKNLRLSTENFEQYLKFWKNGELGKDIQNVFMQTTEKINQEEILRDFETIGKHENYDGKIWFKLRNLTGETAEVSMSSNSVSMNLTTLDDEDDFEHENLEDSADEQILDESSREEEETNYGSSLEESFEIENHRQFLDENDHSEVEDEENFEGQNVEDSEEEIDSGSLLEESIQAGVHQQFWDDDSYDEFEDYGFDYFDEDEFEYDFDDFREFFDASDENYDYD</sequence>
<comment type="caution">
    <text evidence="2">The sequence shown here is derived from an EMBL/GenBank/DDBJ whole genome shotgun (WGS) entry which is preliminary data.</text>
</comment>
<name>A0A9P1IBW1_9PELO</name>
<evidence type="ECO:0008006" key="4">
    <source>
        <dbReference type="Google" id="ProtNLM"/>
    </source>
</evidence>
<accession>A0A9P1IBW1</accession>
<feature type="region of interest" description="Disordered" evidence="1">
    <location>
        <begin position="364"/>
        <end position="388"/>
    </location>
</feature>
<evidence type="ECO:0000313" key="2">
    <source>
        <dbReference type="EMBL" id="CAI5440412.1"/>
    </source>
</evidence>
<feature type="compositionally biased region" description="Acidic residues" evidence="1">
    <location>
        <begin position="319"/>
        <end position="341"/>
    </location>
</feature>
<dbReference type="EMBL" id="CANHGI010000001">
    <property type="protein sequence ID" value="CAI5440412.1"/>
    <property type="molecule type" value="Genomic_DNA"/>
</dbReference>